<sequence length="771" mass="89766">MNNMTKPKLVFFQWNHQDTSIFVQMHMKQHVKCLSEFFEVIVINEDCDYRQICDKYQPDLTLFESGVSYSASRRLYIKNTSAYSEIPKLGLHNGDPWCIRRAGFISDMENWGIETFFSTATTIGEHTPEIAENLLIWPNFIDADIYRDYGQKKIIPILINGSTSNLYPWRQTINKIISQNYPSLICPHLGYSKPSEWRMLYGEQYARTINTSWFAPTCGTVAKEVLRKHFEIPGSKSCLITEKSPTLEAAGFIDMQNCVFADEHDILDKLNYLFQHQDELEKITNAGYQLVHSRHTLKQRDQIFQWYNLYKNLKPSQKIVQSGLFQPLTIVEKSSDQKSYHIICNGLDISLINQGDEKLWAGKYNEAEVLYLKCLNYISWMPEPKLKLALCNLYKGNAKTALDWIAYPIKDTLENYKASTPDPVEWSYFLIILICQGKLNEAIKHSEQFPSLSHPELNRTRWIIKMLKNKEYILPPIEQTKYRATIHQLPNRNLNEWIGNIYIMLTASGQFDLREQLREIISLKAQDFKKENSNFRGNKKFFIKSSLFTKITSLFSLPSTVEPIHILFKNRLKRLCGNFLRRLECRFGYFLPYHVSEKRNDELFHTIQYLTQSENIKTALIIGASNREGSTEAFLTGIQQNFNKPSVFCINIPLPQFIKLQKQYANHSVVKCYQLSSASQKNFTHEIENVIQKIKQENKLEFFDIVLVDGSELSARTELYNELQTVKFIILDDINSGFNQPNYFSLATNKTHIVDTENISLRNGYAIFKKI</sequence>
<accession>A0A926WN57</accession>
<protein>
    <submittedName>
        <fullName evidence="2">Glycosyltransferase family 1 protein</fullName>
    </submittedName>
</protein>
<dbReference type="InterPro" id="IPR011990">
    <property type="entry name" value="TPR-like_helical_dom_sf"/>
</dbReference>
<gene>
    <name evidence="2" type="ORF">H6G06_24165</name>
</gene>
<dbReference type="InterPro" id="IPR055259">
    <property type="entry name" value="YkvP/CgeB_Glyco_trans-like"/>
</dbReference>
<dbReference type="Pfam" id="PF13524">
    <property type="entry name" value="Glyco_trans_1_2"/>
    <property type="match status" value="1"/>
</dbReference>
<evidence type="ECO:0000313" key="3">
    <source>
        <dbReference type="Proteomes" id="UP000662185"/>
    </source>
</evidence>
<keyword evidence="3" id="KW-1185">Reference proteome</keyword>
<dbReference type="EMBL" id="JACJQU010000024">
    <property type="protein sequence ID" value="MBD2296486.1"/>
    <property type="molecule type" value="Genomic_DNA"/>
</dbReference>
<comment type="caution">
    <text evidence="2">The sequence shown here is derived from an EMBL/GenBank/DDBJ whole genome shotgun (WGS) entry which is preliminary data.</text>
</comment>
<dbReference type="Proteomes" id="UP000662185">
    <property type="component" value="Unassembled WGS sequence"/>
</dbReference>
<organism evidence="2 3">
    <name type="scientific">Anabaena sphaerica FACHB-251</name>
    <dbReference type="NCBI Taxonomy" id="2692883"/>
    <lineage>
        <taxon>Bacteria</taxon>
        <taxon>Bacillati</taxon>
        <taxon>Cyanobacteriota</taxon>
        <taxon>Cyanophyceae</taxon>
        <taxon>Nostocales</taxon>
        <taxon>Nostocaceae</taxon>
        <taxon>Anabaena</taxon>
    </lineage>
</organism>
<dbReference type="AlphaFoldDB" id="A0A926WN57"/>
<dbReference type="RefSeq" id="WP_190564606.1">
    <property type="nucleotide sequence ID" value="NZ_JACJQU010000024.1"/>
</dbReference>
<reference evidence="3" key="1">
    <citation type="journal article" date="2020" name="ISME J.">
        <title>Comparative genomics reveals insights into cyanobacterial evolution and habitat adaptation.</title>
        <authorList>
            <person name="Chen M.Y."/>
            <person name="Teng W.K."/>
            <person name="Zhao L."/>
            <person name="Hu C.X."/>
            <person name="Zhou Y.K."/>
            <person name="Han B.P."/>
            <person name="Song L.R."/>
            <person name="Shu W.S."/>
        </authorList>
    </citation>
    <scope>NUCLEOTIDE SEQUENCE [LARGE SCALE GENOMIC DNA]</scope>
    <source>
        <strain evidence="3">FACHB-251</strain>
    </source>
</reference>
<proteinExistence type="predicted"/>
<name>A0A926WN57_9NOST</name>
<feature type="domain" description="Spore protein YkvP/CgeB glycosyl transferase-like" evidence="1">
    <location>
        <begin position="198"/>
        <end position="300"/>
    </location>
</feature>
<evidence type="ECO:0000259" key="1">
    <source>
        <dbReference type="Pfam" id="PF13524"/>
    </source>
</evidence>
<dbReference type="SUPFAM" id="SSF48452">
    <property type="entry name" value="TPR-like"/>
    <property type="match status" value="1"/>
</dbReference>
<evidence type="ECO:0000313" key="2">
    <source>
        <dbReference type="EMBL" id="MBD2296486.1"/>
    </source>
</evidence>